<gene>
    <name evidence="1" type="ORF">Q604_UNBC00304G0002</name>
</gene>
<name>W1YTQ8_9ZZZZ</name>
<accession>W1YTQ8</accession>
<comment type="caution">
    <text evidence="1">The sequence shown here is derived from an EMBL/GenBank/DDBJ whole genome shotgun (WGS) entry which is preliminary data.</text>
</comment>
<dbReference type="AlphaFoldDB" id="W1YTQ8"/>
<feature type="non-terminal residue" evidence="1">
    <location>
        <position position="1"/>
    </location>
</feature>
<organism evidence="1">
    <name type="scientific">human gut metagenome</name>
    <dbReference type="NCBI Taxonomy" id="408170"/>
    <lineage>
        <taxon>unclassified sequences</taxon>
        <taxon>metagenomes</taxon>
        <taxon>organismal metagenomes</taxon>
    </lineage>
</organism>
<protein>
    <submittedName>
        <fullName evidence="1">Uncharacterized protein</fullName>
    </submittedName>
</protein>
<reference evidence="1" key="1">
    <citation type="submission" date="2013-12" db="EMBL/GenBank/DDBJ databases">
        <title>A Varibaculum cambriense genome reconstructed from a premature infant gut community with otherwise low bacterial novelty that shifts toward anaerobic metabolism during the third week of life.</title>
        <authorList>
            <person name="Brown C.T."/>
            <person name="Sharon I."/>
            <person name="Thomas B.C."/>
            <person name="Castelle C.J."/>
            <person name="Morowitz M.J."/>
            <person name="Banfield J.F."/>
        </authorList>
    </citation>
    <scope>NUCLEOTIDE SEQUENCE</scope>
</reference>
<sequence>GYNKIQVPLDSFESFFRFIVCVVLKGETK</sequence>
<proteinExistence type="predicted"/>
<evidence type="ECO:0000313" key="1">
    <source>
        <dbReference type="EMBL" id="ETJ45711.1"/>
    </source>
</evidence>
<dbReference type="EMBL" id="AZMM01000304">
    <property type="protein sequence ID" value="ETJ45711.1"/>
    <property type="molecule type" value="Genomic_DNA"/>
</dbReference>